<sequence>MYLKNCVRNPKNSRFYPYVYILEHENCIFCVCVHVRKPQNSRFSLSVHVREHENFVFYLCVRVRKPQYLTKKQSVLQKMSMAFL</sequence>
<proteinExistence type="predicted"/>
<comment type="caution">
    <text evidence="1">The sequence shown here is derived from an EMBL/GenBank/DDBJ whole genome shotgun (WGS) entry which is preliminary data.</text>
</comment>
<name>A0A2U1FHA6_9PORP</name>
<evidence type="ECO:0000313" key="2">
    <source>
        <dbReference type="Proteomes" id="UP000245462"/>
    </source>
</evidence>
<gene>
    <name evidence="1" type="ORF">C7382_10612</name>
</gene>
<dbReference type="EMBL" id="QEKY01000006">
    <property type="protein sequence ID" value="PVZ11552.1"/>
    <property type="molecule type" value="Genomic_DNA"/>
</dbReference>
<keyword evidence="2" id="KW-1185">Reference proteome</keyword>
<organism evidence="1 2">
    <name type="scientific">Porphyromonas loveana</name>
    <dbReference type="NCBI Taxonomy" id="1884669"/>
    <lineage>
        <taxon>Bacteria</taxon>
        <taxon>Pseudomonadati</taxon>
        <taxon>Bacteroidota</taxon>
        <taxon>Bacteroidia</taxon>
        <taxon>Bacteroidales</taxon>
        <taxon>Porphyromonadaceae</taxon>
        <taxon>Porphyromonas</taxon>
    </lineage>
</organism>
<accession>A0A2U1FHA6</accession>
<protein>
    <submittedName>
        <fullName evidence="1">Uncharacterized protein</fullName>
    </submittedName>
</protein>
<reference evidence="1 2" key="1">
    <citation type="submission" date="2018-04" db="EMBL/GenBank/DDBJ databases">
        <title>Genomic Encyclopedia of Type Strains, Phase IV (KMG-IV): sequencing the most valuable type-strain genomes for metagenomic binning, comparative biology and taxonomic classification.</title>
        <authorList>
            <person name="Goeker M."/>
        </authorList>
    </citation>
    <scope>NUCLEOTIDE SEQUENCE [LARGE SCALE GENOMIC DNA]</scope>
    <source>
        <strain evidence="1 2">DSM 28520</strain>
    </source>
</reference>
<dbReference type="AlphaFoldDB" id="A0A2U1FHA6"/>
<dbReference type="Proteomes" id="UP000245462">
    <property type="component" value="Unassembled WGS sequence"/>
</dbReference>
<evidence type="ECO:0000313" key="1">
    <source>
        <dbReference type="EMBL" id="PVZ11552.1"/>
    </source>
</evidence>